<dbReference type="EMBL" id="JAHKNI010000008">
    <property type="protein sequence ID" value="MBU3064600.1"/>
    <property type="molecule type" value="Genomic_DNA"/>
</dbReference>
<accession>A0ABS6B5I0</accession>
<dbReference type="CDD" id="cd00592">
    <property type="entry name" value="HTH_MerR-like"/>
    <property type="match status" value="1"/>
</dbReference>
<dbReference type="SMART" id="SM00422">
    <property type="entry name" value="HTH_MERR"/>
    <property type="match status" value="1"/>
</dbReference>
<keyword evidence="4" id="KW-0804">Transcription</keyword>
<dbReference type="SUPFAM" id="SSF46955">
    <property type="entry name" value="Putative DNA-binding domain"/>
    <property type="match status" value="1"/>
</dbReference>
<keyword evidence="2" id="KW-0805">Transcription regulation</keyword>
<evidence type="ECO:0000256" key="4">
    <source>
        <dbReference type="ARBA" id="ARBA00023163"/>
    </source>
</evidence>
<organism evidence="6 7">
    <name type="scientific">Nocardia albiluteola</name>
    <dbReference type="NCBI Taxonomy" id="2842303"/>
    <lineage>
        <taxon>Bacteria</taxon>
        <taxon>Bacillati</taxon>
        <taxon>Actinomycetota</taxon>
        <taxon>Actinomycetes</taxon>
        <taxon>Mycobacteriales</taxon>
        <taxon>Nocardiaceae</taxon>
        <taxon>Nocardia</taxon>
    </lineage>
</organism>
<protein>
    <submittedName>
        <fullName evidence="6">MerR family transcriptional regulator</fullName>
    </submittedName>
</protein>
<dbReference type="Proteomes" id="UP000733379">
    <property type="component" value="Unassembled WGS sequence"/>
</dbReference>
<gene>
    <name evidence="6" type="ORF">KO481_24095</name>
</gene>
<dbReference type="PANTHER" id="PTHR30204:SF69">
    <property type="entry name" value="MERR-FAMILY TRANSCRIPTIONAL REGULATOR"/>
    <property type="match status" value="1"/>
</dbReference>
<dbReference type="InterPro" id="IPR047057">
    <property type="entry name" value="MerR_fam"/>
</dbReference>
<name>A0ABS6B5I0_9NOCA</name>
<dbReference type="Pfam" id="PF13411">
    <property type="entry name" value="MerR_1"/>
    <property type="match status" value="1"/>
</dbReference>
<keyword evidence="7" id="KW-1185">Reference proteome</keyword>
<dbReference type="PROSITE" id="PS50937">
    <property type="entry name" value="HTH_MERR_2"/>
    <property type="match status" value="1"/>
</dbReference>
<feature type="domain" description="HTH merR-type" evidence="5">
    <location>
        <begin position="6"/>
        <end position="74"/>
    </location>
</feature>
<dbReference type="InterPro" id="IPR009061">
    <property type="entry name" value="DNA-bd_dom_put_sf"/>
</dbReference>
<dbReference type="PANTHER" id="PTHR30204">
    <property type="entry name" value="REDOX-CYCLING DRUG-SENSING TRANSCRIPTIONAL ACTIVATOR SOXR"/>
    <property type="match status" value="1"/>
</dbReference>
<evidence type="ECO:0000256" key="1">
    <source>
        <dbReference type="ARBA" id="ARBA00022491"/>
    </source>
</evidence>
<evidence type="ECO:0000256" key="2">
    <source>
        <dbReference type="ARBA" id="ARBA00023015"/>
    </source>
</evidence>
<dbReference type="RefSeq" id="WP_215919911.1">
    <property type="nucleotide sequence ID" value="NZ_JAHKNI010000008.1"/>
</dbReference>
<sequence>MTTDEVMKIGDAAAVLGIEAHVLRHWESMGVLVPGRTPSGHRSYDGQTLDQARVIRTLQRTGLSLEQIRELGVSTRDERVARVAARRAEVRERIALLQATDRFLDHLAACRHPVIAECPQCAEFVAAEHPMSRFPAQP</sequence>
<evidence type="ECO:0000259" key="5">
    <source>
        <dbReference type="PROSITE" id="PS50937"/>
    </source>
</evidence>
<reference evidence="6 7" key="1">
    <citation type="submission" date="2021-06" db="EMBL/GenBank/DDBJ databases">
        <title>Actinomycetes sequencing.</title>
        <authorList>
            <person name="Shan Q."/>
        </authorList>
    </citation>
    <scope>NUCLEOTIDE SEQUENCE [LARGE SCALE GENOMIC DNA]</scope>
    <source>
        <strain evidence="6 7">NEAU-G5</strain>
    </source>
</reference>
<keyword evidence="3" id="KW-0238">DNA-binding</keyword>
<evidence type="ECO:0000313" key="7">
    <source>
        <dbReference type="Proteomes" id="UP000733379"/>
    </source>
</evidence>
<keyword evidence="1" id="KW-0678">Repressor</keyword>
<evidence type="ECO:0000313" key="6">
    <source>
        <dbReference type="EMBL" id="MBU3064600.1"/>
    </source>
</evidence>
<dbReference type="InterPro" id="IPR000551">
    <property type="entry name" value="MerR-type_HTH_dom"/>
</dbReference>
<evidence type="ECO:0000256" key="3">
    <source>
        <dbReference type="ARBA" id="ARBA00023125"/>
    </source>
</evidence>
<dbReference type="Gene3D" id="1.10.1660.10">
    <property type="match status" value="1"/>
</dbReference>
<dbReference type="PRINTS" id="PR00040">
    <property type="entry name" value="HTHMERR"/>
</dbReference>
<proteinExistence type="predicted"/>
<comment type="caution">
    <text evidence="6">The sequence shown here is derived from an EMBL/GenBank/DDBJ whole genome shotgun (WGS) entry which is preliminary data.</text>
</comment>